<protein>
    <submittedName>
        <fullName evidence="2">Uncharacterized protein</fullName>
    </submittedName>
</protein>
<name>A0ABP1NNE1_XYLVO</name>
<feature type="transmembrane region" description="Helical" evidence="1">
    <location>
        <begin position="38"/>
        <end position="59"/>
    </location>
</feature>
<keyword evidence="3" id="KW-1185">Reference proteome</keyword>
<reference evidence="2 3" key="1">
    <citation type="submission" date="2024-08" db="EMBL/GenBank/DDBJ databases">
        <authorList>
            <person name="Will J Nash"/>
            <person name="Angela Man"/>
            <person name="Seanna McTaggart"/>
            <person name="Kendall Baker"/>
            <person name="Tom Barker"/>
            <person name="Leah Catchpole"/>
            <person name="Alex Durrant"/>
            <person name="Karim Gharbi"/>
            <person name="Naomi Irish"/>
            <person name="Gemy Kaithakottil"/>
            <person name="Debby Ku"/>
            <person name="Aaliyah Providence"/>
            <person name="Felix Shaw"/>
            <person name="David Swarbreck"/>
            <person name="Chris Watkins"/>
            <person name="Ann M. McCartney"/>
            <person name="Giulio Formenti"/>
            <person name="Alice Mouton"/>
            <person name="Noel Vella"/>
            <person name="Bjorn M von Reumont"/>
            <person name="Adriana Vella"/>
            <person name="Wilfried Haerty"/>
        </authorList>
    </citation>
    <scope>NUCLEOTIDE SEQUENCE [LARGE SCALE GENOMIC DNA]</scope>
</reference>
<keyword evidence="1" id="KW-0812">Transmembrane</keyword>
<dbReference type="EMBL" id="CAXAJV020001292">
    <property type="protein sequence ID" value="CAL7942549.1"/>
    <property type="molecule type" value="Genomic_DNA"/>
</dbReference>
<gene>
    <name evidence="2" type="ORF">XYLVIOL_LOCUS5598</name>
</gene>
<evidence type="ECO:0000256" key="1">
    <source>
        <dbReference type="SAM" id="Phobius"/>
    </source>
</evidence>
<comment type="caution">
    <text evidence="2">The sequence shown here is derived from an EMBL/GenBank/DDBJ whole genome shotgun (WGS) entry which is preliminary data.</text>
</comment>
<sequence>MLFNRTSKDHELNTMKSICVAFRLAISLRGLFGFDVILSLHFIVFIKELAIINFLGLLVNPKAASPTFIKVPGQVVDEERTSIILFDMIVDTCQSSGIHIVAPKTPASLPIPSSTMETHCYWCLKLMFRCFVRKTSPRFGDTVVTFSVLGTLRTKSTVKDGEGIARIKMKNNLHLQKKFYRYEDAVLKKFEEKVLKGGLRKRRKRRNL</sequence>
<keyword evidence="1" id="KW-0472">Membrane</keyword>
<keyword evidence="1" id="KW-1133">Transmembrane helix</keyword>
<dbReference type="Proteomes" id="UP001642520">
    <property type="component" value="Unassembled WGS sequence"/>
</dbReference>
<evidence type="ECO:0000313" key="2">
    <source>
        <dbReference type="EMBL" id="CAL7942549.1"/>
    </source>
</evidence>
<evidence type="ECO:0000313" key="3">
    <source>
        <dbReference type="Proteomes" id="UP001642520"/>
    </source>
</evidence>
<organism evidence="2 3">
    <name type="scientific">Xylocopa violacea</name>
    <name type="common">Violet carpenter bee</name>
    <name type="synonym">Apis violacea</name>
    <dbReference type="NCBI Taxonomy" id="135666"/>
    <lineage>
        <taxon>Eukaryota</taxon>
        <taxon>Metazoa</taxon>
        <taxon>Ecdysozoa</taxon>
        <taxon>Arthropoda</taxon>
        <taxon>Hexapoda</taxon>
        <taxon>Insecta</taxon>
        <taxon>Pterygota</taxon>
        <taxon>Neoptera</taxon>
        <taxon>Endopterygota</taxon>
        <taxon>Hymenoptera</taxon>
        <taxon>Apocrita</taxon>
        <taxon>Aculeata</taxon>
        <taxon>Apoidea</taxon>
        <taxon>Anthophila</taxon>
        <taxon>Apidae</taxon>
        <taxon>Xylocopa</taxon>
        <taxon>Xylocopa</taxon>
    </lineage>
</organism>
<accession>A0ABP1NNE1</accession>
<proteinExistence type="predicted"/>